<dbReference type="EMBL" id="JACVVK020000105">
    <property type="protein sequence ID" value="KAK7492211.1"/>
    <property type="molecule type" value="Genomic_DNA"/>
</dbReference>
<name>A0ABD0KYP9_9CAEN</name>
<sequence>MTQLQIRTVFLRHRNGADCRRLLKYAAAQILADKKVRIFARKAVEVYGKESSMLAGSAVKLALEGMRCKQQDASLKTLQARIDTE</sequence>
<proteinExistence type="predicted"/>
<dbReference type="AlphaFoldDB" id="A0ABD0KYP9"/>
<gene>
    <name evidence="1" type="ORF">BaRGS_00016508</name>
</gene>
<keyword evidence="2" id="KW-1185">Reference proteome</keyword>
<comment type="caution">
    <text evidence="1">The sequence shown here is derived from an EMBL/GenBank/DDBJ whole genome shotgun (WGS) entry which is preliminary data.</text>
</comment>
<dbReference type="Proteomes" id="UP001519460">
    <property type="component" value="Unassembled WGS sequence"/>
</dbReference>
<accession>A0ABD0KYP9</accession>
<evidence type="ECO:0000313" key="1">
    <source>
        <dbReference type="EMBL" id="KAK7492211.1"/>
    </source>
</evidence>
<evidence type="ECO:0000313" key="2">
    <source>
        <dbReference type="Proteomes" id="UP001519460"/>
    </source>
</evidence>
<reference evidence="1 2" key="1">
    <citation type="journal article" date="2023" name="Sci. Data">
        <title>Genome assembly of the Korean intertidal mud-creeper Batillaria attramentaria.</title>
        <authorList>
            <person name="Patra A.K."/>
            <person name="Ho P.T."/>
            <person name="Jun S."/>
            <person name="Lee S.J."/>
            <person name="Kim Y."/>
            <person name="Won Y.J."/>
        </authorList>
    </citation>
    <scope>NUCLEOTIDE SEQUENCE [LARGE SCALE GENOMIC DNA]</scope>
    <source>
        <strain evidence="1">Wonlab-2016</strain>
    </source>
</reference>
<organism evidence="1 2">
    <name type="scientific">Batillaria attramentaria</name>
    <dbReference type="NCBI Taxonomy" id="370345"/>
    <lineage>
        <taxon>Eukaryota</taxon>
        <taxon>Metazoa</taxon>
        <taxon>Spiralia</taxon>
        <taxon>Lophotrochozoa</taxon>
        <taxon>Mollusca</taxon>
        <taxon>Gastropoda</taxon>
        <taxon>Caenogastropoda</taxon>
        <taxon>Sorbeoconcha</taxon>
        <taxon>Cerithioidea</taxon>
        <taxon>Batillariidae</taxon>
        <taxon>Batillaria</taxon>
    </lineage>
</organism>
<protein>
    <submittedName>
        <fullName evidence="1">Uncharacterized protein</fullName>
    </submittedName>
</protein>